<feature type="transmembrane region" description="Helical" evidence="1">
    <location>
        <begin position="6"/>
        <end position="26"/>
    </location>
</feature>
<evidence type="ECO:0000313" key="3">
    <source>
        <dbReference type="Proteomes" id="UP000244722"/>
    </source>
</evidence>
<dbReference type="Proteomes" id="UP000244722">
    <property type="component" value="Unassembled WGS sequence"/>
</dbReference>
<keyword evidence="3" id="KW-1185">Reference proteome</keyword>
<keyword evidence="1" id="KW-0472">Membrane</keyword>
<dbReference type="AlphaFoldDB" id="A0A2T6ZE60"/>
<evidence type="ECO:0000313" key="2">
    <source>
        <dbReference type="EMBL" id="PUU73780.1"/>
    </source>
</evidence>
<sequence>MHSLNGLTLLGISLLYCSLFILIITSRTRVASRYPLRMIWHYPLSCIIYSIWPSVRGMIYTRPLRIPSRSFTLSYTTFLYMKNTTMYTICGSFRGWRRKEEKGKITVREKKKKGDIQAGIYR</sequence>
<proteinExistence type="predicted"/>
<protein>
    <submittedName>
        <fullName evidence="2">Uncharacterized protein</fullName>
    </submittedName>
</protein>
<keyword evidence="1" id="KW-1133">Transmembrane helix</keyword>
<organism evidence="2 3">
    <name type="scientific">Tuber borchii</name>
    <name type="common">White truffle</name>
    <dbReference type="NCBI Taxonomy" id="42251"/>
    <lineage>
        <taxon>Eukaryota</taxon>
        <taxon>Fungi</taxon>
        <taxon>Dikarya</taxon>
        <taxon>Ascomycota</taxon>
        <taxon>Pezizomycotina</taxon>
        <taxon>Pezizomycetes</taxon>
        <taxon>Pezizales</taxon>
        <taxon>Tuberaceae</taxon>
        <taxon>Tuber</taxon>
    </lineage>
</organism>
<feature type="transmembrane region" description="Helical" evidence="1">
    <location>
        <begin position="75"/>
        <end position="96"/>
    </location>
</feature>
<comment type="caution">
    <text evidence="2">The sequence shown here is derived from an EMBL/GenBank/DDBJ whole genome shotgun (WGS) entry which is preliminary data.</text>
</comment>
<gene>
    <name evidence="2" type="ORF">B9Z19DRAFT_1094447</name>
</gene>
<evidence type="ECO:0000256" key="1">
    <source>
        <dbReference type="SAM" id="Phobius"/>
    </source>
</evidence>
<name>A0A2T6ZE60_TUBBO</name>
<reference evidence="2 3" key="1">
    <citation type="submission" date="2017-04" db="EMBL/GenBank/DDBJ databases">
        <title>Draft genome sequence of Tuber borchii Vittad., a whitish edible truffle.</title>
        <authorList>
            <consortium name="DOE Joint Genome Institute"/>
            <person name="Murat C."/>
            <person name="Kuo A."/>
            <person name="Barry K.W."/>
            <person name="Clum A."/>
            <person name="Dockter R.B."/>
            <person name="Fauchery L."/>
            <person name="Iotti M."/>
            <person name="Kohler A."/>
            <person name="Labutti K."/>
            <person name="Lindquist E.A."/>
            <person name="Lipzen A."/>
            <person name="Ohm R.A."/>
            <person name="Wang M."/>
            <person name="Grigoriev I.V."/>
            <person name="Zambonelli A."/>
            <person name="Martin F.M."/>
        </authorList>
    </citation>
    <scope>NUCLEOTIDE SEQUENCE [LARGE SCALE GENOMIC DNA]</scope>
    <source>
        <strain evidence="2 3">Tbo3840</strain>
    </source>
</reference>
<dbReference type="EMBL" id="NESQ01000347">
    <property type="protein sequence ID" value="PUU73780.1"/>
    <property type="molecule type" value="Genomic_DNA"/>
</dbReference>
<keyword evidence="1" id="KW-0812">Transmembrane</keyword>
<accession>A0A2T6ZE60</accession>
<feature type="transmembrane region" description="Helical" evidence="1">
    <location>
        <begin position="38"/>
        <end position="55"/>
    </location>
</feature>